<accession>A0AA38INH0</accession>
<dbReference type="Proteomes" id="UP001168821">
    <property type="component" value="Unassembled WGS sequence"/>
</dbReference>
<evidence type="ECO:0000313" key="2">
    <source>
        <dbReference type="Proteomes" id="UP001168821"/>
    </source>
</evidence>
<proteinExistence type="predicted"/>
<organism evidence="1 2">
    <name type="scientific">Zophobas morio</name>
    <dbReference type="NCBI Taxonomy" id="2755281"/>
    <lineage>
        <taxon>Eukaryota</taxon>
        <taxon>Metazoa</taxon>
        <taxon>Ecdysozoa</taxon>
        <taxon>Arthropoda</taxon>
        <taxon>Hexapoda</taxon>
        <taxon>Insecta</taxon>
        <taxon>Pterygota</taxon>
        <taxon>Neoptera</taxon>
        <taxon>Endopterygota</taxon>
        <taxon>Coleoptera</taxon>
        <taxon>Polyphaga</taxon>
        <taxon>Cucujiformia</taxon>
        <taxon>Tenebrionidae</taxon>
        <taxon>Zophobas</taxon>
    </lineage>
</organism>
<name>A0AA38INH0_9CUCU</name>
<gene>
    <name evidence="1" type="ORF">Zmor_010223</name>
</gene>
<sequence>MSLVKSIPAESELSCTYLEKMFRANLLAVNTLNDVDTVSVVKENAFSIIIYIFITFQNFRKKPGTTDKGKKYENMITANIILHMVSTDEVKNFHVSSDDANFGAFDDVVIEMDTDDRIQIKAVQLKHSNNPGNLGIKRLATEKGDFSLLKYFKSFQEIKERPPTMYFVHQP</sequence>
<evidence type="ECO:0000313" key="1">
    <source>
        <dbReference type="EMBL" id="KAJ3658488.1"/>
    </source>
</evidence>
<dbReference type="EMBL" id="JALNTZ010000003">
    <property type="protein sequence ID" value="KAJ3658488.1"/>
    <property type="molecule type" value="Genomic_DNA"/>
</dbReference>
<dbReference type="AlphaFoldDB" id="A0AA38INH0"/>
<reference evidence="1" key="1">
    <citation type="journal article" date="2023" name="G3 (Bethesda)">
        <title>Whole genome assemblies of Zophobas morio and Tenebrio molitor.</title>
        <authorList>
            <person name="Kaur S."/>
            <person name="Stinson S.A."/>
            <person name="diCenzo G.C."/>
        </authorList>
    </citation>
    <scope>NUCLEOTIDE SEQUENCE</scope>
    <source>
        <strain evidence="1">QUZm001</strain>
    </source>
</reference>
<protein>
    <submittedName>
        <fullName evidence="1">Uncharacterized protein</fullName>
    </submittedName>
</protein>
<keyword evidence="2" id="KW-1185">Reference proteome</keyword>
<comment type="caution">
    <text evidence="1">The sequence shown here is derived from an EMBL/GenBank/DDBJ whole genome shotgun (WGS) entry which is preliminary data.</text>
</comment>